<dbReference type="PROSITE" id="PS50929">
    <property type="entry name" value="ABC_TM1F"/>
    <property type="match status" value="1"/>
</dbReference>
<name>A0A3A1N546_9FLAO</name>
<accession>A0A3A1N546</accession>
<organism evidence="10 11">
    <name type="scientific">Flagellimonas lutimaris</name>
    <dbReference type="NCBI Taxonomy" id="475082"/>
    <lineage>
        <taxon>Bacteria</taxon>
        <taxon>Pseudomonadati</taxon>
        <taxon>Bacteroidota</taxon>
        <taxon>Flavobacteriia</taxon>
        <taxon>Flavobacteriales</taxon>
        <taxon>Flavobacteriaceae</taxon>
        <taxon>Flagellimonas</taxon>
    </lineage>
</organism>
<dbReference type="Gene3D" id="3.40.50.300">
    <property type="entry name" value="P-loop containing nucleotide triphosphate hydrolases"/>
    <property type="match status" value="1"/>
</dbReference>
<dbReference type="PANTHER" id="PTHR43394">
    <property type="entry name" value="ATP-DEPENDENT PERMEASE MDL1, MITOCHONDRIAL"/>
    <property type="match status" value="1"/>
</dbReference>
<dbReference type="InterPro" id="IPR036640">
    <property type="entry name" value="ABC1_TM_sf"/>
</dbReference>
<keyword evidence="2 7" id="KW-0812">Transmembrane</keyword>
<dbReference type="Gene3D" id="1.20.1560.10">
    <property type="entry name" value="ABC transporter type 1, transmembrane domain"/>
    <property type="match status" value="1"/>
</dbReference>
<evidence type="ECO:0000256" key="5">
    <source>
        <dbReference type="ARBA" id="ARBA00022989"/>
    </source>
</evidence>
<feature type="transmembrane region" description="Helical" evidence="7">
    <location>
        <begin position="20"/>
        <end position="44"/>
    </location>
</feature>
<protein>
    <submittedName>
        <fullName evidence="10">ABC transporter ATP-binding protein</fullName>
    </submittedName>
</protein>
<dbReference type="InterPro" id="IPR027417">
    <property type="entry name" value="P-loop_NTPase"/>
</dbReference>
<dbReference type="SUPFAM" id="SSF90123">
    <property type="entry name" value="ABC transporter transmembrane region"/>
    <property type="match status" value="1"/>
</dbReference>
<feature type="transmembrane region" description="Helical" evidence="7">
    <location>
        <begin position="174"/>
        <end position="195"/>
    </location>
</feature>
<dbReference type="InterPro" id="IPR003439">
    <property type="entry name" value="ABC_transporter-like_ATP-bd"/>
</dbReference>
<dbReference type="CDD" id="cd07346">
    <property type="entry name" value="ABC_6TM_exporters"/>
    <property type="match status" value="1"/>
</dbReference>
<feature type="domain" description="ABC transporter" evidence="8">
    <location>
        <begin position="349"/>
        <end position="565"/>
    </location>
</feature>
<feature type="transmembrane region" description="Helical" evidence="7">
    <location>
        <begin position="64"/>
        <end position="86"/>
    </location>
</feature>
<dbReference type="AlphaFoldDB" id="A0A3A1N546"/>
<gene>
    <name evidence="10" type="ORF">D2V08_14935</name>
</gene>
<evidence type="ECO:0000259" key="8">
    <source>
        <dbReference type="PROSITE" id="PS50893"/>
    </source>
</evidence>
<dbReference type="GO" id="GO:0015421">
    <property type="term" value="F:ABC-type oligopeptide transporter activity"/>
    <property type="evidence" value="ECO:0007669"/>
    <property type="project" value="TreeGrafter"/>
</dbReference>
<dbReference type="SUPFAM" id="SSF52540">
    <property type="entry name" value="P-loop containing nucleoside triphosphate hydrolases"/>
    <property type="match status" value="1"/>
</dbReference>
<proteinExistence type="predicted"/>
<dbReference type="EMBL" id="QXFH01000077">
    <property type="protein sequence ID" value="RIV30393.1"/>
    <property type="molecule type" value="Genomic_DNA"/>
</dbReference>
<dbReference type="Pfam" id="PF00005">
    <property type="entry name" value="ABC_tran"/>
    <property type="match status" value="1"/>
</dbReference>
<comment type="subcellular location">
    <subcellularLocation>
        <location evidence="1">Cell membrane</location>
        <topology evidence="1">Multi-pass membrane protein</topology>
    </subcellularLocation>
</comment>
<dbReference type="PANTHER" id="PTHR43394:SF1">
    <property type="entry name" value="ATP-BINDING CASSETTE SUB-FAMILY B MEMBER 10, MITOCHONDRIAL"/>
    <property type="match status" value="1"/>
</dbReference>
<keyword evidence="5 7" id="KW-1133">Transmembrane helix</keyword>
<dbReference type="InterPro" id="IPR011527">
    <property type="entry name" value="ABC1_TM_dom"/>
</dbReference>
<evidence type="ECO:0000259" key="9">
    <source>
        <dbReference type="PROSITE" id="PS50929"/>
    </source>
</evidence>
<feature type="transmembrane region" description="Helical" evidence="7">
    <location>
        <begin position="289"/>
        <end position="309"/>
    </location>
</feature>
<sequence>MKTKWRLITEFAKTNSYLFLATFLSGLLYNVLTLLIPISIGRFYEFNFGFSSHRLQIIKSVPFINTQVFTEFLIFFFCIVGIRFVFEYINKYLIALICEKFAKNLREKLFAHQLQVATEVYDQKGIGKYLLRYSGDLKSIQNYISRGLLRFLQDVFLIAILLVAIAYIDINLGLILSGSIIIFSLILFFINKLLYTISVKRRNKRSQILSFINTRLRGIHTIKAFNKYTPEEKRYRKRSGELLEIGKKYQKVASSIQALIPALTYVMLGILMSYVYYSNNAKDSTVDQSVLLILILLIISFLPIFRRILRVSIVWKLGNISFEKLIKILSLKAENSLDFQNLELENKRIAFKDITFSYPNSDREVFKNTSFTIEPKNTTAIIGNSGAGKSAFVGLLLKMYPPKKGNITYGKNTIDQLSEKSIRKNIAVISKDFPLYGKDVYEAIVYSRKKHKKHKSVALLKDLQQFEHPKDVLTLDDRIGDLGNILTGSQKKILMYCRALLTNKPILLIDEPFEELNPETEDYIKSLLNGMKGKKTIIILDKNPIDGLDTDNSYFIKENQFIKQL</sequence>
<feature type="transmembrane region" description="Helical" evidence="7">
    <location>
        <begin position="258"/>
        <end position="277"/>
    </location>
</feature>
<evidence type="ECO:0000313" key="11">
    <source>
        <dbReference type="Proteomes" id="UP000266067"/>
    </source>
</evidence>
<feature type="domain" description="ABC transmembrane type-1" evidence="9">
    <location>
        <begin position="20"/>
        <end position="317"/>
    </location>
</feature>
<dbReference type="Pfam" id="PF00664">
    <property type="entry name" value="ABC_membrane"/>
    <property type="match status" value="1"/>
</dbReference>
<keyword evidence="4 10" id="KW-0067">ATP-binding</keyword>
<evidence type="ECO:0000256" key="7">
    <source>
        <dbReference type="SAM" id="Phobius"/>
    </source>
</evidence>
<keyword evidence="3" id="KW-0547">Nucleotide-binding</keyword>
<dbReference type="GO" id="GO:0005524">
    <property type="term" value="F:ATP binding"/>
    <property type="evidence" value="ECO:0007669"/>
    <property type="project" value="UniProtKB-KW"/>
</dbReference>
<comment type="caution">
    <text evidence="10">The sequence shown here is derived from an EMBL/GenBank/DDBJ whole genome shotgun (WGS) entry which is preliminary data.</text>
</comment>
<evidence type="ECO:0000256" key="2">
    <source>
        <dbReference type="ARBA" id="ARBA00022692"/>
    </source>
</evidence>
<dbReference type="Proteomes" id="UP000266067">
    <property type="component" value="Unassembled WGS sequence"/>
</dbReference>
<dbReference type="InterPro" id="IPR003593">
    <property type="entry name" value="AAA+_ATPase"/>
</dbReference>
<dbReference type="PROSITE" id="PS50893">
    <property type="entry name" value="ABC_TRANSPORTER_2"/>
    <property type="match status" value="1"/>
</dbReference>
<evidence type="ECO:0000256" key="1">
    <source>
        <dbReference type="ARBA" id="ARBA00004651"/>
    </source>
</evidence>
<reference evidence="10 11" key="1">
    <citation type="submission" date="2018-08" db="EMBL/GenBank/DDBJ databases">
        <title>Proposal of Muricauda 72 sp.nov. and Muricauda NH166 sp.nov., isolated from seawater.</title>
        <authorList>
            <person name="Cheng H."/>
            <person name="Wu Y.-H."/>
            <person name="Guo L.-L."/>
            <person name="Xu X.-W."/>
        </authorList>
    </citation>
    <scope>NUCLEOTIDE SEQUENCE [LARGE SCALE GENOMIC DNA]</scope>
    <source>
        <strain evidence="10 11">KCTC 22173</strain>
    </source>
</reference>
<feature type="transmembrane region" description="Helical" evidence="7">
    <location>
        <begin position="148"/>
        <end position="168"/>
    </location>
</feature>
<evidence type="ECO:0000313" key="10">
    <source>
        <dbReference type="EMBL" id="RIV30393.1"/>
    </source>
</evidence>
<evidence type="ECO:0000256" key="6">
    <source>
        <dbReference type="ARBA" id="ARBA00023136"/>
    </source>
</evidence>
<dbReference type="OrthoDB" id="979608at2"/>
<keyword evidence="11" id="KW-1185">Reference proteome</keyword>
<dbReference type="GO" id="GO:0016887">
    <property type="term" value="F:ATP hydrolysis activity"/>
    <property type="evidence" value="ECO:0007669"/>
    <property type="project" value="InterPro"/>
</dbReference>
<evidence type="ECO:0000256" key="4">
    <source>
        <dbReference type="ARBA" id="ARBA00022840"/>
    </source>
</evidence>
<dbReference type="InterPro" id="IPR039421">
    <property type="entry name" value="Type_1_exporter"/>
</dbReference>
<dbReference type="GO" id="GO:0005886">
    <property type="term" value="C:plasma membrane"/>
    <property type="evidence" value="ECO:0007669"/>
    <property type="project" value="UniProtKB-SubCell"/>
</dbReference>
<keyword evidence="6 7" id="KW-0472">Membrane</keyword>
<dbReference type="SMART" id="SM00382">
    <property type="entry name" value="AAA"/>
    <property type="match status" value="1"/>
</dbReference>
<dbReference type="RefSeq" id="WP_119608996.1">
    <property type="nucleotide sequence ID" value="NZ_QXFH01000077.1"/>
</dbReference>
<evidence type="ECO:0000256" key="3">
    <source>
        <dbReference type="ARBA" id="ARBA00022741"/>
    </source>
</evidence>